<proteinExistence type="predicted"/>
<dbReference type="Proteomes" id="UP000679848">
    <property type="component" value="Chromosome"/>
</dbReference>
<keyword evidence="2" id="KW-1185">Reference proteome</keyword>
<gene>
    <name evidence="1" type="ORF">MM59RIKEN_28600</name>
</gene>
<evidence type="ECO:0000313" key="2">
    <source>
        <dbReference type="Proteomes" id="UP000679848"/>
    </source>
</evidence>
<sequence>MKQYQLKDLIGQNLYGKVVDGLKQEQRDKGYTDKWLKETIFQFNREWRDMLALAVAENNGEISKRMAQYTTIKNTNFTHNLSKRDIADLQFLQTLIKTRILNECQGQPALIRRILDEYINTQVGARAIMFLANDGDVREDVKPYYTKAAANATSVWEKRFYEEKAEKLDRLDKEIAPFYLNAIIGDAMLKQANERVSQDAAEQATGYYFDGVYSKPMEEPTTALGQNEDM</sequence>
<dbReference type="AlphaFoldDB" id="A0A810QJE6"/>
<dbReference type="KEGG" id="pfaa:MM59RIKEN_28600"/>
<reference evidence="1" key="1">
    <citation type="submission" date="2020-09" db="EMBL/GenBank/DDBJ databases">
        <title>New species isolated from human feces.</title>
        <authorList>
            <person name="Kitahara M."/>
            <person name="Shigeno Y."/>
            <person name="Shime M."/>
            <person name="Matsumoto Y."/>
            <person name="Nakamura S."/>
            <person name="Motooka D."/>
            <person name="Fukuoka S."/>
            <person name="Nishikawa H."/>
            <person name="Benno Y."/>
        </authorList>
    </citation>
    <scope>NUCLEOTIDE SEQUENCE</scope>
    <source>
        <strain evidence="1">MM59</strain>
    </source>
</reference>
<accession>A0A810QJE6</accession>
<evidence type="ECO:0000313" key="1">
    <source>
        <dbReference type="EMBL" id="BCK85541.1"/>
    </source>
</evidence>
<dbReference type="EMBL" id="AP023420">
    <property type="protein sequence ID" value="BCK85541.1"/>
    <property type="molecule type" value="Genomic_DNA"/>
</dbReference>
<organism evidence="1 2">
    <name type="scientific">Pusillibacter faecalis</name>
    <dbReference type="NCBI Taxonomy" id="2714358"/>
    <lineage>
        <taxon>Bacteria</taxon>
        <taxon>Bacillati</taxon>
        <taxon>Bacillota</taxon>
        <taxon>Clostridia</taxon>
        <taxon>Eubacteriales</taxon>
        <taxon>Oscillospiraceae</taxon>
        <taxon>Pusillibacter</taxon>
    </lineage>
</organism>
<protein>
    <submittedName>
        <fullName evidence="1">Uncharacterized protein</fullName>
    </submittedName>
</protein>
<name>A0A810QJE6_9FIRM</name>
<dbReference type="RefSeq" id="WP_213543597.1">
    <property type="nucleotide sequence ID" value="NZ_AP023420.1"/>
</dbReference>